<keyword evidence="22" id="KW-1185">Reference proteome</keyword>
<dbReference type="InterPro" id="IPR025669">
    <property type="entry name" value="AAA_dom"/>
</dbReference>
<comment type="subcellular location">
    <subcellularLocation>
        <location evidence="1">Cell inner membrane</location>
        <topology evidence="1">Multi-pass membrane protein</topology>
    </subcellularLocation>
</comment>
<evidence type="ECO:0000259" key="18">
    <source>
        <dbReference type="Pfam" id="PF02706"/>
    </source>
</evidence>
<evidence type="ECO:0000256" key="7">
    <source>
        <dbReference type="ARBA" id="ARBA00022679"/>
    </source>
</evidence>
<dbReference type="InterPro" id="IPR003856">
    <property type="entry name" value="LPS_length_determ_N"/>
</dbReference>
<dbReference type="Gene3D" id="3.40.50.300">
    <property type="entry name" value="P-loop containing nucleotide triphosphate hydrolases"/>
    <property type="match status" value="1"/>
</dbReference>
<feature type="domain" description="Tyrosine-protein kinase G-rich" evidence="20">
    <location>
        <begin position="396"/>
        <end position="470"/>
    </location>
</feature>
<keyword evidence="16" id="KW-0175">Coiled coil</keyword>
<comment type="caution">
    <text evidence="21">The sequence shown here is derived from an EMBL/GenBank/DDBJ whole genome shotgun (WGS) entry which is preliminary data.</text>
</comment>
<keyword evidence="5" id="KW-1003">Cell membrane</keyword>
<evidence type="ECO:0000259" key="19">
    <source>
        <dbReference type="Pfam" id="PF13614"/>
    </source>
</evidence>
<keyword evidence="10" id="KW-0418">Kinase</keyword>
<dbReference type="PANTHER" id="PTHR32309:SF13">
    <property type="entry name" value="FERRIC ENTEROBACTIN TRANSPORT PROTEIN FEPE"/>
    <property type="match status" value="1"/>
</dbReference>
<feature type="transmembrane region" description="Helical" evidence="17">
    <location>
        <begin position="453"/>
        <end position="477"/>
    </location>
</feature>
<feature type="domain" description="Polysaccharide chain length determinant N-terminal" evidence="18">
    <location>
        <begin position="29"/>
        <end position="114"/>
    </location>
</feature>
<gene>
    <name evidence="21" type="ORF">AWB66_01841</name>
</gene>
<evidence type="ECO:0000256" key="9">
    <source>
        <dbReference type="ARBA" id="ARBA00022741"/>
    </source>
</evidence>
<proteinExistence type="inferred from homology"/>
<feature type="transmembrane region" description="Helical" evidence="17">
    <location>
        <begin position="39"/>
        <end position="58"/>
    </location>
</feature>
<evidence type="ECO:0000256" key="13">
    <source>
        <dbReference type="ARBA" id="ARBA00023136"/>
    </source>
</evidence>
<evidence type="ECO:0000256" key="2">
    <source>
        <dbReference type="ARBA" id="ARBA00007316"/>
    </source>
</evidence>
<keyword evidence="13 17" id="KW-0472">Membrane</keyword>
<dbReference type="EC" id="2.7.10.2" evidence="4"/>
<evidence type="ECO:0000256" key="5">
    <source>
        <dbReference type="ARBA" id="ARBA00022475"/>
    </source>
</evidence>
<accession>A0A158GKC8</accession>
<evidence type="ECO:0000313" key="21">
    <source>
        <dbReference type="EMBL" id="SAL32574.1"/>
    </source>
</evidence>
<evidence type="ECO:0000313" key="22">
    <source>
        <dbReference type="Proteomes" id="UP000054717"/>
    </source>
</evidence>
<dbReference type="GO" id="GO:0004715">
    <property type="term" value="F:non-membrane spanning protein tyrosine kinase activity"/>
    <property type="evidence" value="ECO:0007669"/>
    <property type="project" value="UniProtKB-EC"/>
</dbReference>
<dbReference type="PANTHER" id="PTHR32309">
    <property type="entry name" value="TYROSINE-PROTEIN KINASE"/>
    <property type="match status" value="1"/>
</dbReference>
<dbReference type="Pfam" id="PF23607">
    <property type="entry name" value="WZC_N"/>
    <property type="match status" value="1"/>
</dbReference>
<dbReference type="GO" id="GO:0005886">
    <property type="term" value="C:plasma membrane"/>
    <property type="evidence" value="ECO:0007669"/>
    <property type="project" value="UniProtKB-SubCell"/>
</dbReference>
<keyword evidence="6" id="KW-0997">Cell inner membrane</keyword>
<reference evidence="21" key="1">
    <citation type="submission" date="2016-01" db="EMBL/GenBank/DDBJ databases">
        <authorList>
            <person name="Peeters Charlotte."/>
        </authorList>
    </citation>
    <scope>NUCLEOTIDE SEQUENCE</scope>
    <source>
        <strain evidence="21">LMG 22936</strain>
    </source>
</reference>
<evidence type="ECO:0000256" key="12">
    <source>
        <dbReference type="ARBA" id="ARBA00022989"/>
    </source>
</evidence>
<dbReference type="InterPro" id="IPR050445">
    <property type="entry name" value="Bact_polysacc_biosynth/exp"/>
</dbReference>
<keyword evidence="14" id="KW-0829">Tyrosine-protein kinase</keyword>
<dbReference type="SUPFAM" id="SSF52540">
    <property type="entry name" value="P-loop containing nucleoside triphosphate hydrolases"/>
    <property type="match status" value="1"/>
</dbReference>
<evidence type="ECO:0000256" key="4">
    <source>
        <dbReference type="ARBA" id="ARBA00011903"/>
    </source>
</evidence>
<keyword evidence="11" id="KW-0067">ATP-binding</keyword>
<keyword evidence="12 17" id="KW-1133">Transmembrane helix</keyword>
<evidence type="ECO:0000256" key="15">
    <source>
        <dbReference type="ARBA" id="ARBA00051245"/>
    </source>
</evidence>
<evidence type="ECO:0000256" key="17">
    <source>
        <dbReference type="SAM" id="Phobius"/>
    </source>
</evidence>
<organism evidence="21 22">
    <name type="scientific">Caballeronia telluris</name>
    <dbReference type="NCBI Taxonomy" id="326475"/>
    <lineage>
        <taxon>Bacteria</taxon>
        <taxon>Pseudomonadati</taxon>
        <taxon>Pseudomonadota</taxon>
        <taxon>Betaproteobacteria</taxon>
        <taxon>Burkholderiales</taxon>
        <taxon>Burkholderiaceae</taxon>
        <taxon>Caballeronia</taxon>
    </lineage>
</organism>
<evidence type="ECO:0000256" key="6">
    <source>
        <dbReference type="ARBA" id="ARBA00022519"/>
    </source>
</evidence>
<protein>
    <recommendedName>
        <fullName evidence="4">non-specific protein-tyrosine kinase</fullName>
        <ecNumber evidence="4">2.7.10.2</ecNumber>
    </recommendedName>
</protein>
<evidence type="ECO:0000256" key="10">
    <source>
        <dbReference type="ARBA" id="ARBA00022777"/>
    </source>
</evidence>
<keyword evidence="7" id="KW-0808">Transferase</keyword>
<feature type="domain" description="AAA" evidence="19">
    <location>
        <begin position="549"/>
        <end position="671"/>
    </location>
</feature>
<dbReference type="InterPro" id="IPR027417">
    <property type="entry name" value="P-loop_NTPase"/>
</dbReference>
<sequence length="739" mass="80561">MSRNRPFLDDDLGWSDKGSREGIKLSPLDMVENVFDHKWIFIGVFFACVVLSVMYIALSTPVYSADALIQIEERKASTLGSLSDVSKALDIQDSPVVGEIDIVRSRTVLAQAMDTTVAQAEVSVKNRMPLVGAFLGSILPKEPSGLVAPLIEEPLWAWGGEAVEFKTFNVPDEQLGKKLELDYAGNDKWTLKDAAGNEVLTGTVGTPSAAAGYTVNVQKMIARPGTEFTVQRFSTQARLEQIQKVFNVVETKRQSNIIQLAFEDADPVFASRFVNAVAAAYLESNARRHAADSERSLAFLNAQLPVVKERVQKAEQALNDYRNKEGTIDVQGEAKMLLDESALVEKSRLEAKLVYQDLAQRFTGEQPQLVAAANKFRQLDQKSAELQGKIARLPAMQQQYLRLARDVEVNNQLYVGLLNNAQQLQIAQAGAMGNAAIVDKAVPPQKPARPKRVIVVLLGAAFGAVLGFLATQLIPLLSGSIRDPKRLESMVGIQTLGVLPISPHQLEASVSNIPRFMVSKEQSDTPLVEAMDALAHSLQYKLASTAGAKVVLVTSAVPGQGKSMISANLAYLYAEKGLKTLLIDADMRKSTIERYMQVKGNQGLAGVLQGTIAPSKAITEPFENLHALAAGKHVRHMRKLLGPEKISALIDSMREEYDMIVIDSPPVLPAADAAVISRFADVTLFVARQGKVSYSEVTESVSRLSKVGTQVDGLVFNGFEPSPLRYGYYSDAYRYLDGA</sequence>
<evidence type="ECO:0000256" key="8">
    <source>
        <dbReference type="ARBA" id="ARBA00022692"/>
    </source>
</evidence>
<comment type="similarity">
    <text evidence="2">Belongs to the CpsD/CapB family.</text>
</comment>
<dbReference type="EMBL" id="FCNZ02000005">
    <property type="protein sequence ID" value="SAL32574.1"/>
    <property type="molecule type" value="Genomic_DNA"/>
</dbReference>
<comment type="similarity">
    <text evidence="3">Belongs to the etk/wzc family.</text>
</comment>
<name>A0A158GKC8_9BURK</name>
<keyword evidence="9" id="KW-0547">Nucleotide-binding</keyword>
<comment type="catalytic activity">
    <reaction evidence="15">
        <text>L-tyrosyl-[protein] + ATP = O-phospho-L-tyrosyl-[protein] + ADP + H(+)</text>
        <dbReference type="Rhea" id="RHEA:10596"/>
        <dbReference type="Rhea" id="RHEA-COMP:10136"/>
        <dbReference type="Rhea" id="RHEA-COMP:20101"/>
        <dbReference type="ChEBI" id="CHEBI:15378"/>
        <dbReference type="ChEBI" id="CHEBI:30616"/>
        <dbReference type="ChEBI" id="CHEBI:46858"/>
        <dbReference type="ChEBI" id="CHEBI:61978"/>
        <dbReference type="ChEBI" id="CHEBI:456216"/>
        <dbReference type="EC" id="2.7.10.2"/>
    </reaction>
</comment>
<evidence type="ECO:0000259" key="20">
    <source>
        <dbReference type="Pfam" id="PF13807"/>
    </source>
</evidence>
<evidence type="ECO:0000256" key="3">
    <source>
        <dbReference type="ARBA" id="ARBA00008883"/>
    </source>
</evidence>
<evidence type="ECO:0000256" key="14">
    <source>
        <dbReference type="ARBA" id="ARBA00023137"/>
    </source>
</evidence>
<dbReference type="RefSeq" id="WP_087629960.1">
    <property type="nucleotide sequence ID" value="NZ_FCNZ02000005.1"/>
</dbReference>
<dbReference type="Pfam" id="PF02706">
    <property type="entry name" value="Wzz"/>
    <property type="match status" value="1"/>
</dbReference>
<dbReference type="GO" id="GO:0005524">
    <property type="term" value="F:ATP binding"/>
    <property type="evidence" value="ECO:0007669"/>
    <property type="project" value="UniProtKB-KW"/>
</dbReference>
<feature type="coiled-coil region" evidence="16">
    <location>
        <begin position="297"/>
        <end position="324"/>
    </location>
</feature>
<dbReference type="InterPro" id="IPR005702">
    <property type="entry name" value="Wzc-like_C"/>
</dbReference>
<dbReference type="Proteomes" id="UP000054717">
    <property type="component" value="Unassembled WGS sequence"/>
</dbReference>
<dbReference type="AlphaFoldDB" id="A0A158GKC8"/>
<evidence type="ECO:0000256" key="16">
    <source>
        <dbReference type="SAM" id="Coils"/>
    </source>
</evidence>
<evidence type="ECO:0000256" key="11">
    <source>
        <dbReference type="ARBA" id="ARBA00022840"/>
    </source>
</evidence>
<dbReference type="InterPro" id="IPR032807">
    <property type="entry name" value="GNVR"/>
</dbReference>
<dbReference type="Pfam" id="PF13807">
    <property type="entry name" value="GNVR"/>
    <property type="match status" value="1"/>
</dbReference>
<keyword evidence="8 17" id="KW-0812">Transmembrane</keyword>
<dbReference type="Pfam" id="PF13614">
    <property type="entry name" value="AAA_31"/>
    <property type="match status" value="1"/>
</dbReference>
<dbReference type="NCBIfam" id="TIGR01007">
    <property type="entry name" value="eps_fam"/>
    <property type="match status" value="1"/>
</dbReference>
<dbReference type="STRING" id="326475.AWB66_01841"/>
<evidence type="ECO:0000256" key="1">
    <source>
        <dbReference type="ARBA" id="ARBA00004429"/>
    </source>
</evidence>
<dbReference type="CDD" id="cd05387">
    <property type="entry name" value="BY-kinase"/>
    <property type="match status" value="1"/>
</dbReference>